<feature type="transmembrane region" description="Helical" evidence="1">
    <location>
        <begin position="22"/>
        <end position="45"/>
    </location>
</feature>
<evidence type="ECO:0000313" key="3">
    <source>
        <dbReference type="Proteomes" id="UP000184114"/>
    </source>
</evidence>
<keyword evidence="3" id="KW-1185">Reference proteome</keyword>
<feature type="transmembrane region" description="Helical" evidence="1">
    <location>
        <begin position="51"/>
        <end position="71"/>
    </location>
</feature>
<dbReference type="AlphaFoldDB" id="A0A1M4YU39"/>
<keyword evidence="1" id="KW-0472">Membrane</keyword>
<name>A0A1M4YU39_9FIRM</name>
<keyword evidence="1" id="KW-1133">Transmembrane helix</keyword>
<proteinExistence type="predicted"/>
<dbReference type="Proteomes" id="UP000184114">
    <property type="component" value="Unassembled WGS sequence"/>
</dbReference>
<dbReference type="RefSeq" id="WP_072977349.1">
    <property type="nucleotide sequence ID" value="NZ_FQTY01000019.1"/>
</dbReference>
<protein>
    <submittedName>
        <fullName evidence="2">Uncharacterized protein</fullName>
    </submittedName>
</protein>
<organism evidence="2 3">
    <name type="scientific">Tissierella praeacuta DSM 18095</name>
    <dbReference type="NCBI Taxonomy" id="1123404"/>
    <lineage>
        <taxon>Bacteria</taxon>
        <taxon>Bacillati</taxon>
        <taxon>Bacillota</taxon>
        <taxon>Tissierellia</taxon>
        <taxon>Tissierellales</taxon>
        <taxon>Tissierellaceae</taxon>
        <taxon>Tissierella</taxon>
    </lineage>
</organism>
<gene>
    <name evidence="2" type="ORF">SAMN02745784_02776</name>
</gene>
<keyword evidence="1" id="KW-0812">Transmembrane</keyword>
<reference evidence="3" key="1">
    <citation type="submission" date="2016-11" db="EMBL/GenBank/DDBJ databases">
        <authorList>
            <person name="Varghese N."/>
            <person name="Submissions S."/>
        </authorList>
    </citation>
    <scope>NUCLEOTIDE SEQUENCE [LARGE SCALE GENOMIC DNA]</scope>
    <source>
        <strain evidence="3">DSM 18095</strain>
    </source>
</reference>
<sequence length="78" mass="9078">MDNKDKKILEDHDRFMKKVLKAVLYTLSIFLLTMFGINLILGLIFQSDFSIIVSFSVGIIFTIFYCALTIIEEIRKIK</sequence>
<evidence type="ECO:0000256" key="1">
    <source>
        <dbReference type="SAM" id="Phobius"/>
    </source>
</evidence>
<dbReference type="GeneID" id="90994676"/>
<evidence type="ECO:0000313" key="2">
    <source>
        <dbReference type="EMBL" id="SHF09354.1"/>
    </source>
</evidence>
<accession>A0A1M4YU39</accession>
<dbReference type="EMBL" id="FQTY01000019">
    <property type="protein sequence ID" value="SHF09354.1"/>
    <property type="molecule type" value="Genomic_DNA"/>
</dbReference>